<sequence>MIYVSNHLFARSWRKAFITFSAIAFLLCPASAPAVDIYGLMSLPPLPPPLASPSYRLAQNAFRLTSTWEEMYRKWLDGQEVARFTGSRQDARLEWGITQRFGLAGHWRIDGRQDFLNRETDNLDPFDFRNHEEADTLALRWWGNDAAVEYEASRSTDRFSGRFTLHPNLVKALGSQPDLDFRTRAGTNALRATWAWNDLQFIGETSRSIIDHAIRTLNSRIALVVPLRRVVRELGGTIAVNSRDLVQPFFRWHRRYDRGTGVSEKDGRFIFGRTQSDLTLTTHAFGLTVKRHRRPWFVEYARHSLSGTETLRNNLITLDPLFLFATNEVGTLVNIPQKYPWSTRIGGKFRLPRNFSGELQYALSEISFNTIQTNDKISFFRRRREQSTDIRDFRYRVHRSELAFHRPDRHGGWSALLRLLVPQEIARPPKEGMPGPPAPAPGPAPVKAEEKIRGGWQLTLERTFLFK</sequence>
<protein>
    <submittedName>
        <fullName evidence="2">Uncharacterized protein</fullName>
    </submittedName>
</protein>
<comment type="caution">
    <text evidence="2">The sequence shown here is derived from an EMBL/GenBank/DDBJ whole genome shotgun (WGS) entry which is preliminary data.</text>
</comment>
<dbReference type="AlphaFoldDB" id="A0A367ZD15"/>
<dbReference type="EMBL" id="QOQW01000037">
    <property type="protein sequence ID" value="RCK75980.1"/>
    <property type="molecule type" value="Genomic_DNA"/>
</dbReference>
<feature type="region of interest" description="Disordered" evidence="1">
    <location>
        <begin position="427"/>
        <end position="447"/>
    </location>
</feature>
<accession>A0A367ZD15</accession>
<evidence type="ECO:0000256" key="1">
    <source>
        <dbReference type="SAM" id="MobiDB-lite"/>
    </source>
</evidence>
<name>A0A367ZD15_9BACT</name>
<organism evidence="2 3">
    <name type="scientific">Candidatus Ozemobacter sibiricus</name>
    <dbReference type="NCBI Taxonomy" id="2268124"/>
    <lineage>
        <taxon>Bacteria</taxon>
        <taxon>Candidatus Ozemobacteria</taxon>
        <taxon>Candidatus Ozemobacterales</taxon>
        <taxon>Candidatus Ozemobacteraceae</taxon>
        <taxon>Candidatus Ozemobacter</taxon>
    </lineage>
</organism>
<evidence type="ECO:0000313" key="3">
    <source>
        <dbReference type="Proteomes" id="UP000252355"/>
    </source>
</evidence>
<reference evidence="2 3" key="1">
    <citation type="submission" date="2018-05" db="EMBL/GenBank/DDBJ databases">
        <title>A metagenomic window into the 2 km-deep terrestrial subsurface aquifer revealed taxonomically and functionally diverse microbial community comprising novel uncultured bacterial lineages.</title>
        <authorList>
            <person name="Kadnikov V.V."/>
            <person name="Mardanov A.V."/>
            <person name="Beletsky A.V."/>
            <person name="Banks D."/>
            <person name="Pimenov N.V."/>
            <person name="Frank Y.A."/>
            <person name="Karnachuk O.V."/>
            <person name="Ravin N.V."/>
        </authorList>
    </citation>
    <scope>NUCLEOTIDE SEQUENCE [LARGE SCALE GENOMIC DNA]</scope>
    <source>
        <strain evidence="2">BY5</strain>
    </source>
</reference>
<proteinExistence type="predicted"/>
<dbReference type="Proteomes" id="UP000252355">
    <property type="component" value="Unassembled WGS sequence"/>
</dbReference>
<evidence type="ECO:0000313" key="2">
    <source>
        <dbReference type="EMBL" id="RCK75980.1"/>
    </source>
</evidence>
<feature type="compositionally biased region" description="Pro residues" evidence="1">
    <location>
        <begin position="434"/>
        <end position="444"/>
    </location>
</feature>
<gene>
    <name evidence="2" type="ORF">OZSIB_3710</name>
</gene>